<organism evidence="1 2">
    <name type="scientific">Nyssa sinensis</name>
    <dbReference type="NCBI Taxonomy" id="561372"/>
    <lineage>
        <taxon>Eukaryota</taxon>
        <taxon>Viridiplantae</taxon>
        <taxon>Streptophyta</taxon>
        <taxon>Embryophyta</taxon>
        <taxon>Tracheophyta</taxon>
        <taxon>Spermatophyta</taxon>
        <taxon>Magnoliopsida</taxon>
        <taxon>eudicotyledons</taxon>
        <taxon>Gunneridae</taxon>
        <taxon>Pentapetalae</taxon>
        <taxon>asterids</taxon>
        <taxon>Cornales</taxon>
        <taxon>Nyssaceae</taxon>
        <taxon>Nyssa</taxon>
    </lineage>
</organism>
<accession>A0A5J5AK36</accession>
<keyword evidence="2" id="KW-1185">Reference proteome</keyword>
<dbReference type="Proteomes" id="UP000325577">
    <property type="component" value="Linkage Group LG20"/>
</dbReference>
<evidence type="ECO:0000313" key="2">
    <source>
        <dbReference type="Proteomes" id="UP000325577"/>
    </source>
</evidence>
<evidence type="ECO:0000313" key="1">
    <source>
        <dbReference type="EMBL" id="KAA8529491.1"/>
    </source>
</evidence>
<reference evidence="1 2" key="1">
    <citation type="submission" date="2019-09" db="EMBL/GenBank/DDBJ databases">
        <title>A chromosome-level genome assembly of the Chinese tupelo Nyssa sinensis.</title>
        <authorList>
            <person name="Yang X."/>
            <person name="Kang M."/>
            <person name="Yang Y."/>
            <person name="Xiong H."/>
            <person name="Wang M."/>
            <person name="Zhang Z."/>
            <person name="Wang Z."/>
            <person name="Wu H."/>
            <person name="Ma T."/>
            <person name="Liu J."/>
            <person name="Xi Z."/>
        </authorList>
    </citation>
    <scope>NUCLEOTIDE SEQUENCE [LARGE SCALE GENOMIC DNA]</scope>
    <source>
        <strain evidence="1">J267</strain>
        <tissue evidence="1">Leaf</tissue>
    </source>
</reference>
<sequence>MVSSRLMHVLRKLVNSKEMSGRVISKYCKLPTIALYSVGSLKGELESNVMGGLVVVIEWLGGDCEVVVGIGIKGCEWVSGESIEVIGGISDAVIKMGGWMLDLCGIWGVVLVEGNKASPKGGP</sequence>
<gene>
    <name evidence="1" type="ORF">F0562_033710</name>
</gene>
<dbReference type="AlphaFoldDB" id="A0A5J5AK36"/>
<protein>
    <submittedName>
        <fullName evidence="1">Uncharacterized protein</fullName>
    </submittedName>
</protein>
<proteinExistence type="predicted"/>
<name>A0A5J5AK36_9ASTE</name>
<dbReference type="EMBL" id="CM018044">
    <property type="protein sequence ID" value="KAA8529491.1"/>
    <property type="molecule type" value="Genomic_DNA"/>
</dbReference>